<proteinExistence type="predicted"/>
<gene>
    <name evidence="1" type="ORF">LMG32289_02644</name>
</gene>
<dbReference type="Proteomes" id="UP000706525">
    <property type="component" value="Unassembled WGS sequence"/>
</dbReference>
<organism evidence="1 2">
    <name type="scientific">Cupriavidus pampae</name>
    <dbReference type="NCBI Taxonomy" id="659251"/>
    <lineage>
        <taxon>Bacteria</taxon>
        <taxon>Pseudomonadati</taxon>
        <taxon>Pseudomonadota</taxon>
        <taxon>Betaproteobacteria</taxon>
        <taxon>Burkholderiales</taxon>
        <taxon>Burkholderiaceae</taxon>
        <taxon>Cupriavidus</taxon>
    </lineage>
</organism>
<evidence type="ECO:0000313" key="2">
    <source>
        <dbReference type="Proteomes" id="UP000706525"/>
    </source>
</evidence>
<name>A0ABN7YJV4_9BURK</name>
<dbReference type="EMBL" id="CAJZAG010000005">
    <property type="protein sequence ID" value="CAG9172651.1"/>
    <property type="molecule type" value="Genomic_DNA"/>
</dbReference>
<dbReference type="RefSeq" id="WP_223988805.1">
    <property type="nucleotide sequence ID" value="NZ_CAJZAG010000005.1"/>
</dbReference>
<keyword evidence="2" id="KW-1185">Reference proteome</keyword>
<sequence length="174" mass="19017">MTLHIESTPPVVAGQIGEVPEAPARRRHFSDSVSVLGLGLEPRCFDKTELERMADAESGPLSIICYSGRPIRDVAYVRGVRLTELLDASGLRALPRAQCKKLIFAVRARDGYVALFTWHELYNSPIGQGAMLLVEQDGEVLPPSAGGLQLISLGDFHLGPRQALAVETIEIRSW</sequence>
<dbReference type="InterPro" id="IPR036374">
    <property type="entry name" value="OxRdtase_Mopterin-bd_sf"/>
</dbReference>
<dbReference type="SUPFAM" id="SSF56524">
    <property type="entry name" value="Oxidoreductase molybdopterin-binding domain"/>
    <property type="match status" value="1"/>
</dbReference>
<dbReference type="Gene3D" id="3.90.420.10">
    <property type="entry name" value="Oxidoreductase, molybdopterin-binding domain"/>
    <property type="match status" value="1"/>
</dbReference>
<comment type="caution">
    <text evidence="1">The sequence shown here is derived from an EMBL/GenBank/DDBJ whole genome shotgun (WGS) entry which is preliminary data.</text>
</comment>
<reference evidence="1 2" key="1">
    <citation type="submission" date="2021-08" db="EMBL/GenBank/DDBJ databases">
        <authorList>
            <person name="Peeters C."/>
        </authorList>
    </citation>
    <scope>NUCLEOTIDE SEQUENCE [LARGE SCALE GENOMIC DNA]</scope>
    <source>
        <strain evidence="1 2">LMG 32289</strain>
    </source>
</reference>
<protein>
    <recommendedName>
        <fullName evidence="3">Oxidoreductase molybdopterin-binding domain-containing protein</fullName>
    </recommendedName>
</protein>
<accession>A0ABN7YJV4</accession>
<evidence type="ECO:0008006" key="3">
    <source>
        <dbReference type="Google" id="ProtNLM"/>
    </source>
</evidence>
<evidence type="ECO:0000313" key="1">
    <source>
        <dbReference type="EMBL" id="CAG9172651.1"/>
    </source>
</evidence>